<reference evidence="1" key="1">
    <citation type="submission" date="2023-03" db="UniProtKB">
        <authorList>
            <consortium name="EnsemblPlants"/>
        </authorList>
    </citation>
    <scope>IDENTIFICATION</scope>
</reference>
<organism evidence="1">
    <name type="scientific">Cucumis melo</name>
    <name type="common">Muskmelon</name>
    <dbReference type="NCBI Taxonomy" id="3656"/>
    <lineage>
        <taxon>Eukaryota</taxon>
        <taxon>Viridiplantae</taxon>
        <taxon>Streptophyta</taxon>
        <taxon>Embryophyta</taxon>
        <taxon>Tracheophyta</taxon>
        <taxon>Spermatophyta</taxon>
        <taxon>Magnoliopsida</taxon>
        <taxon>eudicotyledons</taxon>
        <taxon>Gunneridae</taxon>
        <taxon>Pentapetalae</taxon>
        <taxon>rosids</taxon>
        <taxon>fabids</taxon>
        <taxon>Cucurbitales</taxon>
        <taxon>Cucurbitaceae</taxon>
        <taxon>Benincaseae</taxon>
        <taxon>Cucumis</taxon>
    </lineage>
</organism>
<dbReference type="Gramene" id="MELO3C035688.2.1">
    <property type="protein sequence ID" value="MELO3C035688.2.1"/>
    <property type="gene ID" value="MELO3C035688.2"/>
</dbReference>
<name>A0A9I9EM77_CUCME</name>
<evidence type="ECO:0000313" key="1">
    <source>
        <dbReference type="EnsemblPlants" id="MELO3C035688.2.1"/>
    </source>
</evidence>
<dbReference type="AlphaFoldDB" id="A0A9I9EM77"/>
<proteinExistence type="predicted"/>
<dbReference type="EnsemblPlants" id="MELO3C035688.2.1">
    <property type="protein sequence ID" value="MELO3C035688.2.1"/>
    <property type="gene ID" value="MELO3C035688.2"/>
</dbReference>
<sequence>MDDIEYTNVGSRYFQHIADVETVDVGDDLLLTHQRQLKPRGKKRGR</sequence>
<protein>
    <submittedName>
        <fullName evidence="1">Uncharacterized protein</fullName>
    </submittedName>
</protein>
<accession>A0A9I9EM77</accession>